<sequence length="94" mass="10191">LALAVFRLQGCLLSCKLGFVLVSSLRLRSDNLGLLLSVQLFHTSAIVPAIRIFCHLPAREHADLVIGDVSTQGPYALLKSTEGKLILYTSSPSR</sequence>
<evidence type="ECO:0000313" key="2">
    <source>
        <dbReference type="Proteomes" id="UP000699462"/>
    </source>
</evidence>
<organism evidence="1 2">
    <name type="scientific">Paragonimus westermani</name>
    <dbReference type="NCBI Taxonomy" id="34504"/>
    <lineage>
        <taxon>Eukaryota</taxon>
        <taxon>Metazoa</taxon>
        <taxon>Spiralia</taxon>
        <taxon>Lophotrochozoa</taxon>
        <taxon>Platyhelminthes</taxon>
        <taxon>Trematoda</taxon>
        <taxon>Digenea</taxon>
        <taxon>Plagiorchiida</taxon>
        <taxon>Troglotremata</taxon>
        <taxon>Troglotrematidae</taxon>
        <taxon>Paragonimus</taxon>
    </lineage>
</organism>
<dbReference type="AlphaFoldDB" id="A0A8T0DFF9"/>
<evidence type="ECO:0000313" key="1">
    <source>
        <dbReference type="EMBL" id="KAF8566500.1"/>
    </source>
</evidence>
<reference evidence="1 2" key="1">
    <citation type="submission" date="2019-07" db="EMBL/GenBank/DDBJ databases">
        <title>Annotation for the trematode Paragonimus westermani.</title>
        <authorList>
            <person name="Choi Y.-J."/>
        </authorList>
    </citation>
    <scope>NUCLEOTIDE SEQUENCE [LARGE SCALE GENOMIC DNA]</scope>
    <source>
        <strain evidence="1">180907_Pwestermani</strain>
    </source>
</reference>
<keyword evidence="2" id="KW-1185">Reference proteome</keyword>
<accession>A0A8T0DFF9</accession>
<name>A0A8T0DFF9_9TREM</name>
<feature type="non-terminal residue" evidence="1">
    <location>
        <position position="94"/>
    </location>
</feature>
<dbReference type="Proteomes" id="UP000699462">
    <property type="component" value="Unassembled WGS sequence"/>
</dbReference>
<gene>
    <name evidence="1" type="ORF">P879_10089</name>
</gene>
<dbReference type="EMBL" id="JTDF01005025">
    <property type="protein sequence ID" value="KAF8566500.1"/>
    <property type="molecule type" value="Genomic_DNA"/>
</dbReference>
<proteinExistence type="predicted"/>
<protein>
    <submittedName>
        <fullName evidence="1">Uncharacterized protein</fullName>
    </submittedName>
</protein>
<comment type="caution">
    <text evidence="1">The sequence shown here is derived from an EMBL/GenBank/DDBJ whole genome shotgun (WGS) entry which is preliminary data.</text>
</comment>